<name>A0A1H9F3F0_9GAMM</name>
<proteinExistence type="predicted"/>
<evidence type="ECO:0000313" key="1">
    <source>
        <dbReference type="EMBL" id="SEQ31738.1"/>
    </source>
</evidence>
<gene>
    <name evidence="1" type="ORF">SAMN05216522_102130</name>
</gene>
<dbReference type="RefSeq" id="WP_092672830.1">
    <property type="nucleotide sequence ID" value="NZ_FOGC01000002.1"/>
</dbReference>
<organism evidence="1 2">
    <name type="scientific">Rosenbergiella nectarea</name>
    <dbReference type="NCBI Taxonomy" id="988801"/>
    <lineage>
        <taxon>Bacteria</taxon>
        <taxon>Pseudomonadati</taxon>
        <taxon>Pseudomonadota</taxon>
        <taxon>Gammaproteobacteria</taxon>
        <taxon>Enterobacterales</taxon>
        <taxon>Erwiniaceae</taxon>
        <taxon>Rosenbergiella</taxon>
    </lineage>
</organism>
<dbReference type="Proteomes" id="UP000242515">
    <property type="component" value="Unassembled WGS sequence"/>
</dbReference>
<dbReference type="AlphaFoldDB" id="A0A1H9F3F0"/>
<keyword evidence="2" id="KW-1185">Reference proteome</keyword>
<accession>A0A1H9F3F0</accession>
<reference evidence="2" key="1">
    <citation type="submission" date="2016-10" db="EMBL/GenBank/DDBJ databases">
        <authorList>
            <person name="Varghese N."/>
            <person name="Submissions S."/>
        </authorList>
    </citation>
    <scope>NUCLEOTIDE SEQUENCE [LARGE SCALE GENOMIC DNA]</scope>
    <source>
        <strain evidence="2">8N4</strain>
    </source>
</reference>
<dbReference type="OrthoDB" id="6636961at2"/>
<evidence type="ECO:0000313" key="2">
    <source>
        <dbReference type="Proteomes" id="UP000242515"/>
    </source>
</evidence>
<sequence length="64" mass="7368">MQSSIQSNDAPFIDWVKNLIIMAENNDLSSREIESYTAKITEQATQQQMAVIVSQLLNYIRIHQ</sequence>
<protein>
    <submittedName>
        <fullName evidence="1">Uncharacterized protein</fullName>
    </submittedName>
</protein>
<dbReference type="EMBL" id="FOGC01000002">
    <property type="protein sequence ID" value="SEQ31738.1"/>
    <property type="molecule type" value="Genomic_DNA"/>
</dbReference>